<accession>A0ABU4PRW4</accession>
<comment type="caution">
    <text evidence="1">The sequence shown here is derived from an EMBL/GenBank/DDBJ whole genome shotgun (WGS) entry which is preliminary data.</text>
</comment>
<evidence type="ECO:0000313" key="1">
    <source>
        <dbReference type="EMBL" id="MDX5985559.1"/>
    </source>
</evidence>
<gene>
    <name evidence="1" type="ORF">SIL82_14980</name>
</gene>
<evidence type="ECO:0000313" key="2">
    <source>
        <dbReference type="Proteomes" id="UP001279660"/>
    </source>
</evidence>
<dbReference type="EMBL" id="JAWXXV010000001">
    <property type="protein sequence ID" value="MDX5985559.1"/>
    <property type="molecule type" value="Genomic_DNA"/>
</dbReference>
<name>A0ABU4PRW4_9SPHN</name>
<keyword evidence="2" id="KW-1185">Reference proteome</keyword>
<organism evidence="1 2">
    <name type="scientific">Sphingomonas echinoides</name>
    <dbReference type="NCBI Taxonomy" id="59803"/>
    <lineage>
        <taxon>Bacteria</taxon>
        <taxon>Pseudomonadati</taxon>
        <taxon>Pseudomonadota</taxon>
        <taxon>Alphaproteobacteria</taxon>
        <taxon>Sphingomonadales</taxon>
        <taxon>Sphingomonadaceae</taxon>
        <taxon>Sphingomonas</taxon>
    </lineage>
</organism>
<dbReference type="Proteomes" id="UP001279660">
    <property type="component" value="Unassembled WGS sequence"/>
</dbReference>
<proteinExistence type="predicted"/>
<protein>
    <submittedName>
        <fullName evidence="1">Uncharacterized protein</fullName>
    </submittedName>
</protein>
<sequence>MTTLAEMTVNERIAATGREEAWDAAVRAGDRDAMIAVLRRVAVASPGNVADAVLADPEFYGFPRR</sequence>
<reference evidence="1 2" key="1">
    <citation type="submission" date="2023-11" db="EMBL/GenBank/DDBJ databases">
        <title>MicrobeMod: A computational toolkit for identifying prokaryotic methylation and restriction-modification with nanopore sequencing.</title>
        <authorList>
            <person name="Crits-Christoph A."/>
            <person name="Kang S.C."/>
            <person name="Lee H."/>
            <person name="Ostrov N."/>
        </authorList>
    </citation>
    <scope>NUCLEOTIDE SEQUENCE [LARGE SCALE GENOMIC DNA]</scope>
    <source>
        <strain evidence="1 2">ATCC 14820</strain>
    </source>
</reference>
<dbReference type="RefSeq" id="WP_010407788.1">
    <property type="nucleotide sequence ID" value="NZ_JAWXXV010000001.1"/>
</dbReference>